<reference evidence="1 2" key="1">
    <citation type="submission" date="2017-03" db="EMBL/GenBank/DDBJ databases">
        <title>Genome analysis of strain PAMC 26577.</title>
        <authorList>
            <person name="Oh H.-M."/>
            <person name="Yang J.-A."/>
        </authorList>
    </citation>
    <scope>NUCLEOTIDE SEQUENCE [LARGE SCALE GENOMIC DNA]</scope>
    <source>
        <strain evidence="1 2">PAMC 26577</strain>
    </source>
</reference>
<accession>A0A242MUB5</accession>
<proteinExistence type="predicted"/>
<protein>
    <submittedName>
        <fullName evidence="1">Uncharacterized protein</fullName>
    </submittedName>
</protein>
<dbReference type="EMBL" id="NBTZ01000056">
    <property type="protein sequence ID" value="OTP75031.1"/>
    <property type="molecule type" value="Genomic_DNA"/>
</dbReference>
<gene>
    <name evidence="1" type="ORF">PAMC26577_14260</name>
</gene>
<sequence length="80" mass="8772">MLIESDPSVVTFSERPGTVLIGERYLQVDFSVRYADKAELLIAADSPGDEDADVRDTINTSALPAFYSARGTGRCPYVDR</sequence>
<evidence type="ECO:0000313" key="2">
    <source>
        <dbReference type="Proteomes" id="UP000195221"/>
    </source>
</evidence>
<organism evidence="1 2">
    <name type="scientific">Caballeronia sordidicola</name>
    <name type="common">Burkholderia sordidicola</name>
    <dbReference type="NCBI Taxonomy" id="196367"/>
    <lineage>
        <taxon>Bacteria</taxon>
        <taxon>Pseudomonadati</taxon>
        <taxon>Pseudomonadota</taxon>
        <taxon>Betaproteobacteria</taxon>
        <taxon>Burkholderiales</taxon>
        <taxon>Burkholderiaceae</taxon>
        <taxon>Caballeronia</taxon>
    </lineage>
</organism>
<name>A0A242MUB5_CABSO</name>
<dbReference type="AlphaFoldDB" id="A0A242MUB5"/>
<comment type="caution">
    <text evidence="1">The sequence shown here is derived from an EMBL/GenBank/DDBJ whole genome shotgun (WGS) entry which is preliminary data.</text>
</comment>
<dbReference type="Proteomes" id="UP000195221">
    <property type="component" value="Unassembled WGS sequence"/>
</dbReference>
<evidence type="ECO:0000313" key="1">
    <source>
        <dbReference type="EMBL" id="OTP75031.1"/>
    </source>
</evidence>